<dbReference type="SUPFAM" id="SSF88946">
    <property type="entry name" value="Sigma2 domain of RNA polymerase sigma factors"/>
    <property type="match status" value="1"/>
</dbReference>
<dbReference type="CDD" id="cd06171">
    <property type="entry name" value="Sigma70_r4"/>
    <property type="match status" value="1"/>
</dbReference>
<reference evidence="7 8" key="1">
    <citation type="submission" date="2018-01" db="EMBL/GenBank/DDBJ databases">
        <title>G. obscuriglobus.</title>
        <authorList>
            <person name="Franke J."/>
            <person name="Blomberg W."/>
            <person name="Selmecki A."/>
        </authorList>
    </citation>
    <scope>NUCLEOTIDE SEQUENCE [LARGE SCALE GENOMIC DNA]</scope>
    <source>
        <strain evidence="7 8">DSM 5831</strain>
    </source>
</reference>
<dbReference type="InterPro" id="IPR014284">
    <property type="entry name" value="RNA_pol_sigma-70_dom"/>
</dbReference>
<evidence type="ECO:0000256" key="1">
    <source>
        <dbReference type="ARBA" id="ARBA00010641"/>
    </source>
</evidence>
<evidence type="ECO:0000313" key="7">
    <source>
        <dbReference type="EMBL" id="AWM41503.1"/>
    </source>
</evidence>
<dbReference type="InterPro" id="IPR039425">
    <property type="entry name" value="RNA_pol_sigma-70-like"/>
</dbReference>
<keyword evidence="4" id="KW-0804">Transcription</keyword>
<dbReference type="AlphaFoldDB" id="A0A2Z3H663"/>
<dbReference type="GO" id="GO:0006352">
    <property type="term" value="P:DNA-templated transcription initiation"/>
    <property type="evidence" value="ECO:0007669"/>
    <property type="project" value="InterPro"/>
</dbReference>
<feature type="region of interest" description="Disordered" evidence="5">
    <location>
        <begin position="206"/>
        <end position="243"/>
    </location>
</feature>
<keyword evidence="2" id="KW-0805">Transcription regulation</keyword>
<feature type="compositionally biased region" description="Basic and acidic residues" evidence="5">
    <location>
        <begin position="229"/>
        <end position="243"/>
    </location>
</feature>
<evidence type="ECO:0000256" key="4">
    <source>
        <dbReference type="ARBA" id="ARBA00023163"/>
    </source>
</evidence>
<dbReference type="EMBL" id="CP025958">
    <property type="protein sequence ID" value="AWM41503.1"/>
    <property type="molecule type" value="Genomic_DNA"/>
</dbReference>
<dbReference type="Gene3D" id="1.10.1740.10">
    <property type="match status" value="1"/>
</dbReference>
<accession>A0A2Z3H663</accession>
<evidence type="ECO:0000256" key="3">
    <source>
        <dbReference type="ARBA" id="ARBA00023082"/>
    </source>
</evidence>
<comment type="similarity">
    <text evidence="1">Belongs to the sigma-70 factor family. ECF subfamily.</text>
</comment>
<name>A0A2Z3H663_9BACT</name>
<keyword evidence="8" id="KW-1185">Reference proteome</keyword>
<dbReference type="PANTHER" id="PTHR43133">
    <property type="entry name" value="RNA POLYMERASE ECF-TYPE SIGMA FACTO"/>
    <property type="match status" value="1"/>
</dbReference>
<dbReference type="PANTHER" id="PTHR43133:SF51">
    <property type="entry name" value="RNA POLYMERASE SIGMA FACTOR"/>
    <property type="match status" value="1"/>
</dbReference>
<dbReference type="RefSeq" id="WP_010041166.1">
    <property type="nucleotide sequence ID" value="NZ_CP025958.1"/>
</dbReference>
<proteinExistence type="inferred from homology"/>
<evidence type="ECO:0000313" key="8">
    <source>
        <dbReference type="Proteomes" id="UP000245802"/>
    </source>
</evidence>
<sequence length="243" mass="27279">MEDDTPFTAVDRDLLKRCLNRDPGSWNDFVDRFLSLIYHTIGYTAHLRSARVGPEDVEDIAAEVLLQIVANNFKVLREFRKQSSLATYLTVITRRTCIHELVRRQKVKDAIRRGESRLPEPEPDDAPVAQKGMESLEEVEKLLNRLSGPEREIVRLYYLEGRTYEEISTETDVPVNTIGAVLSRARKKLRASVAASGTELPVLANSLRPAAAPKPPLSAVIKPSKPSKTKREPLPGDKTEVPE</sequence>
<evidence type="ECO:0000256" key="2">
    <source>
        <dbReference type="ARBA" id="ARBA00023015"/>
    </source>
</evidence>
<protein>
    <submittedName>
        <fullName evidence="7">Sigma-70 family RNA polymerase sigma factor</fullName>
    </submittedName>
</protein>
<evidence type="ECO:0000256" key="5">
    <source>
        <dbReference type="SAM" id="MobiDB-lite"/>
    </source>
</evidence>
<feature type="domain" description="RNA polymerase sigma factor 70 region 4 type 2" evidence="6">
    <location>
        <begin position="137"/>
        <end position="189"/>
    </location>
</feature>
<dbReference type="InterPro" id="IPR036388">
    <property type="entry name" value="WH-like_DNA-bd_sf"/>
</dbReference>
<dbReference type="Proteomes" id="UP000245802">
    <property type="component" value="Chromosome"/>
</dbReference>
<gene>
    <name evidence="7" type="ORF">C1280_33885</name>
</gene>
<organism evidence="7 8">
    <name type="scientific">Gemmata obscuriglobus</name>
    <dbReference type="NCBI Taxonomy" id="114"/>
    <lineage>
        <taxon>Bacteria</taxon>
        <taxon>Pseudomonadati</taxon>
        <taxon>Planctomycetota</taxon>
        <taxon>Planctomycetia</taxon>
        <taxon>Gemmatales</taxon>
        <taxon>Gemmataceae</taxon>
        <taxon>Gemmata</taxon>
    </lineage>
</organism>
<evidence type="ECO:0000259" key="6">
    <source>
        <dbReference type="Pfam" id="PF08281"/>
    </source>
</evidence>
<dbReference type="GO" id="GO:0003677">
    <property type="term" value="F:DNA binding"/>
    <property type="evidence" value="ECO:0007669"/>
    <property type="project" value="InterPro"/>
</dbReference>
<dbReference type="InterPro" id="IPR013325">
    <property type="entry name" value="RNA_pol_sigma_r2"/>
</dbReference>
<dbReference type="NCBIfam" id="TIGR02937">
    <property type="entry name" value="sigma70-ECF"/>
    <property type="match status" value="1"/>
</dbReference>
<dbReference type="Gene3D" id="1.10.10.10">
    <property type="entry name" value="Winged helix-like DNA-binding domain superfamily/Winged helix DNA-binding domain"/>
    <property type="match status" value="1"/>
</dbReference>
<dbReference type="KEGG" id="gog:C1280_33885"/>
<dbReference type="InterPro" id="IPR013249">
    <property type="entry name" value="RNA_pol_sigma70_r4_t2"/>
</dbReference>
<dbReference type="SUPFAM" id="SSF88659">
    <property type="entry name" value="Sigma3 and sigma4 domains of RNA polymerase sigma factors"/>
    <property type="match status" value="1"/>
</dbReference>
<dbReference type="InterPro" id="IPR013324">
    <property type="entry name" value="RNA_pol_sigma_r3/r4-like"/>
</dbReference>
<dbReference type="GO" id="GO:0016987">
    <property type="term" value="F:sigma factor activity"/>
    <property type="evidence" value="ECO:0007669"/>
    <property type="project" value="UniProtKB-KW"/>
</dbReference>
<dbReference type="Pfam" id="PF08281">
    <property type="entry name" value="Sigma70_r4_2"/>
    <property type="match status" value="1"/>
</dbReference>
<dbReference type="OrthoDB" id="260857at2"/>
<keyword evidence="3" id="KW-0731">Sigma factor</keyword>